<sequence>VQVGLAADCPIEYLNYTKQAGYTVKIMMKKTKKCDILTYLDGF</sequence>
<reference evidence="1" key="1">
    <citation type="submission" date="2018-05" db="EMBL/GenBank/DDBJ databases">
        <authorList>
            <person name="Lanie J.A."/>
            <person name="Ng W.-L."/>
            <person name="Kazmierczak K.M."/>
            <person name="Andrzejewski T.M."/>
            <person name="Davidsen T.M."/>
            <person name="Wayne K.J."/>
            <person name="Tettelin H."/>
            <person name="Glass J.I."/>
            <person name="Rusch D."/>
            <person name="Podicherti R."/>
            <person name="Tsui H.-C.T."/>
            <person name="Winkler M.E."/>
        </authorList>
    </citation>
    <scope>NUCLEOTIDE SEQUENCE</scope>
</reference>
<proteinExistence type="predicted"/>
<gene>
    <name evidence="1" type="ORF">METZ01_LOCUS145404</name>
</gene>
<dbReference type="AlphaFoldDB" id="A0A381ZTJ3"/>
<organism evidence="1">
    <name type="scientific">marine metagenome</name>
    <dbReference type="NCBI Taxonomy" id="408172"/>
    <lineage>
        <taxon>unclassified sequences</taxon>
        <taxon>metagenomes</taxon>
        <taxon>ecological metagenomes</taxon>
    </lineage>
</organism>
<name>A0A381ZTJ3_9ZZZZ</name>
<evidence type="ECO:0000313" key="1">
    <source>
        <dbReference type="EMBL" id="SVA92550.1"/>
    </source>
</evidence>
<accession>A0A381ZTJ3</accession>
<dbReference type="EMBL" id="UINC01022597">
    <property type="protein sequence ID" value="SVA92550.1"/>
    <property type="molecule type" value="Genomic_DNA"/>
</dbReference>
<protein>
    <submittedName>
        <fullName evidence="1">Uncharacterized protein</fullName>
    </submittedName>
</protein>
<feature type="non-terminal residue" evidence="1">
    <location>
        <position position="1"/>
    </location>
</feature>